<feature type="domain" description="DED" evidence="8">
    <location>
        <begin position="2"/>
        <end position="79"/>
    </location>
</feature>
<dbReference type="PANTHER" id="PTHR11584:SF369">
    <property type="entry name" value="MITOGEN-ACTIVATED PROTEIN KINASE KINASE KINASE 19-RELATED"/>
    <property type="match status" value="1"/>
</dbReference>
<keyword evidence="5" id="KW-0067">ATP-binding</keyword>
<evidence type="ECO:0000313" key="10">
    <source>
        <dbReference type="RefSeq" id="XP_065674660.1"/>
    </source>
</evidence>
<keyword evidence="3" id="KW-0547">Nucleotide-binding</keyword>
<dbReference type="InterPro" id="IPR000488">
    <property type="entry name" value="Death_dom"/>
</dbReference>
<dbReference type="PROSITE" id="PS50168">
    <property type="entry name" value="DED"/>
    <property type="match status" value="1"/>
</dbReference>
<gene>
    <name evidence="10" type="primary">LOC136091256</name>
</gene>
<dbReference type="Pfam" id="PF00531">
    <property type="entry name" value="Death"/>
    <property type="match status" value="1"/>
</dbReference>
<keyword evidence="2" id="KW-0808">Transferase</keyword>
<dbReference type="Proteomes" id="UP001652625">
    <property type="component" value="Chromosome 14"/>
</dbReference>
<dbReference type="SUPFAM" id="SSF47986">
    <property type="entry name" value="DEATH domain"/>
    <property type="match status" value="2"/>
</dbReference>
<dbReference type="CDD" id="cd01670">
    <property type="entry name" value="Death"/>
    <property type="match status" value="1"/>
</dbReference>
<organism evidence="9 10">
    <name type="scientific">Hydra vulgaris</name>
    <name type="common">Hydra</name>
    <name type="synonym">Hydra attenuata</name>
    <dbReference type="NCBI Taxonomy" id="6087"/>
    <lineage>
        <taxon>Eukaryota</taxon>
        <taxon>Metazoa</taxon>
        <taxon>Cnidaria</taxon>
        <taxon>Hydrozoa</taxon>
        <taxon>Hydroidolina</taxon>
        <taxon>Anthoathecata</taxon>
        <taxon>Aplanulata</taxon>
        <taxon>Hydridae</taxon>
        <taxon>Hydra</taxon>
    </lineage>
</organism>
<dbReference type="InterPro" id="IPR001875">
    <property type="entry name" value="DED_dom"/>
</dbReference>
<evidence type="ECO:0000256" key="1">
    <source>
        <dbReference type="ARBA" id="ARBA00022527"/>
    </source>
</evidence>
<dbReference type="InterPro" id="IPR011009">
    <property type="entry name" value="Kinase-like_dom_sf"/>
</dbReference>
<evidence type="ECO:0000256" key="2">
    <source>
        <dbReference type="ARBA" id="ARBA00022679"/>
    </source>
</evidence>
<dbReference type="Pfam" id="PF00069">
    <property type="entry name" value="Pkinase"/>
    <property type="match status" value="1"/>
</dbReference>
<protein>
    <submittedName>
        <fullName evidence="10">Uncharacterized protein LOC136091256</fullName>
    </submittedName>
</protein>
<dbReference type="SUPFAM" id="SSF56112">
    <property type="entry name" value="Protein kinase-like (PK-like)"/>
    <property type="match status" value="1"/>
</dbReference>
<evidence type="ECO:0000256" key="5">
    <source>
        <dbReference type="ARBA" id="ARBA00022840"/>
    </source>
</evidence>
<evidence type="ECO:0000259" key="7">
    <source>
        <dbReference type="PROSITE" id="PS50017"/>
    </source>
</evidence>
<accession>A0ABM4DJG3</accession>
<keyword evidence="1" id="KW-0723">Serine/threonine-protein kinase</keyword>
<evidence type="ECO:0000259" key="8">
    <source>
        <dbReference type="PROSITE" id="PS50168"/>
    </source>
</evidence>
<dbReference type="InterPro" id="IPR008271">
    <property type="entry name" value="Ser/Thr_kinase_AS"/>
</dbReference>
<dbReference type="Gene3D" id="1.10.510.10">
    <property type="entry name" value="Transferase(Phosphotransferase) domain 1"/>
    <property type="match status" value="1"/>
</dbReference>
<keyword evidence="4" id="KW-0418">Kinase</keyword>
<feature type="domain" description="Protein kinase" evidence="6">
    <location>
        <begin position="198"/>
        <end position="462"/>
    </location>
</feature>
<evidence type="ECO:0000256" key="4">
    <source>
        <dbReference type="ARBA" id="ARBA00022777"/>
    </source>
</evidence>
<evidence type="ECO:0000259" key="6">
    <source>
        <dbReference type="PROSITE" id="PS50011"/>
    </source>
</evidence>
<keyword evidence="9" id="KW-1185">Reference proteome</keyword>
<dbReference type="SMART" id="SM00005">
    <property type="entry name" value="DEATH"/>
    <property type="match status" value="1"/>
</dbReference>
<dbReference type="InterPro" id="IPR011029">
    <property type="entry name" value="DEATH-like_dom_sf"/>
</dbReference>
<dbReference type="PROSITE" id="PS00108">
    <property type="entry name" value="PROTEIN_KINASE_ST"/>
    <property type="match status" value="1"/>
</dbReference>
<name>A0ABM4DJG3_HYDVU</name>
<reference evidence="10" key="1">
    <citation type="submission" date="2025-08" db="UniProtKB">
        <authorList>
            <consortium name="RefSeq"/>
        </authorList>
    </citation>
    <scope>IDENTIFICATION</scope>
</reference>
<sequence>MEHKKKMIKVGRNLHEDNIAALKYIFAKKIGTGIEKIRNGLEMIEVLESIGFVSENNYKNFIDILDTLNRVDLISIINGDPELSAANTNETYDVLSSEIIDKAAYQIGTEWRRFGRHLNLKEFELEHIDVDYKSTYDKAFQLFKLWKQKSKEGCLTWSQLKNKLELFERFDIIRELITEFKQLRDMDELNIKSNIPMLKKVKELGSCAFGKIYLCINENTGKKLAVKCVETENINNNAMAKQDIEKFQHEVLLFQKLNHERIVKYYGTFYADTTISIAMEFMEGGSLYEKISNEGALDEKTASEKSYQILCGLEYLHNKSIIHRDIKSANILLDLHGNCKLADFGISKQIQTIRSYAGCKTYAGTPYWMSPEVINATVLNTEYGKKADIWSFGCTVLEMLTQKPPWSHLDPTSAIFHIGTKQTIPHLPGNSSGSCKTFVDDCFQSDPKLRPSALQLLSYGWVQRCS</sequence>
<evidence type="ECO:0000313" key="9">
    <source>
        <dbReference type="Proteomes" id="UP001652625"/>
    </source>
</evidence>
<dbReference type="PROSITE" id="PS50017">
    <property type="entry name" value="DEATH_DOMAIN"/>
    <property type="match status" value="1"/>
</dbReference>
<proteinExistence type="predicted"/>
<dbReference type="PANTHER" id="PTHR11584">
    <property type="entry name" value="SERINE/THREONINE PROTEIN KINASE"/>
    <property type="match status" value="1"/>
</dbReference>
<dbReference type="PROSITE" id="PS50011">
    <property type="entry name" value="PROTEIN_KINASE_DOM"/>
    <property type="match status" value="1"/>
</dbReference>
<dbReference type="Gene3D" id="1.10.533.10">
    <property type="entry name" value="Death Domain, Fas"/>
    <property type="match status" value="2"/>
</dbReference>
<dbReference type="InterPro" id="IPR000719">
    <property type="entry name" value="Prot_kinase_dom"/>
</dbReference>
<dbReference type="RefSeq" id="XP_065674660.1">
    <property type="nucleotide sequence ID" value="XM_065818588.1"/>
</dbReference>
<evidence type="ECO:0000256" key="3">
    <source>
        <dbReference type="ARBA" id="ARBA00022741"/>
    </source>
</evidence>
<dbReference type="SMART" id="SM00220">
    <property type="entry name" value="S_TKc"/>
    <property type="match status" value="1"/>
</dbReference>
<feature type="domain" description="Death" evidence="7">
    <location>
        <begin position="96"/>
        <end position="180"/>
    </location>
</feature>
<dbReference type="GeneID" id="136091256"/>